<dbReference type="InterPro" id="IPR024400">
    <property type="entry name" value="DUF2635"/>
</dbReference>
<feature type="region of interest" description="Disordered" evidence="1">
    <location>
        <begin position="43"/>
        <end position="67"/>
    </location>
</feature>
<dbReference type="Proteomes" id="UP000029493">
    <property type="component" value="Chromosome"/>
</dbReference>
<gene>
    <name evidence="2" type="ORF">LK03_15425</name>
</gene>
<evidence type="ECO:0000256" key="1">
    <source>
        <dbReference type="SAM" id="MobiDB-lite"/>
    </source>
</evidence>
<accession>A0A089WTS4</accession>
<keyword evidence="3" id="KW-1185">Reference proteome</keyword>
<dbReference type="KEGG" id="psw:LK03_15425"/>
<organism evidence="2 3">
    <name type="scientific">Pseudomonas cremoricolorata</name>
    <dbReference type="NCBI Taxonomy" id="157783"/>
    <lineage>
        <taxon>Bacteria</taxon>
        <taxon>Pseudomonadati</taxon>
        <taxon>Pseudomonadota</taxon>
        <taxon>Gammaproteobacteria</taxon>
        <taxon>Pseudomonadales</taxon>
        <taxon>Pseudomonadaceae</taxon>
        <taxon>Pseudomonas</taxon>
    </lineage>
</organism>
<feature type="compositionally biased region" description="Polar residues" evidence="1">
    <location>
        <begin position="54"/>
        <end position="67"/>
    </location>
</feature>
<protein>
    <recommendedName>
        <fullName evidence="4">DUF2635 domain-containing protein</fullName>
    </recommendedName>
</protein>
<dbReference type="STRING" id="157783.LK03_15425"/>
<dbReference type="RefSeq" id="WP_038413175.1">
    <property type="nucleotide sequence ID" value="NZ_CP009455.1"/>
</dbReference>
<dbReference type="OrthoDB" id="8689507at2"/>
<proteinExistence type="predicted"/>
<reference evidence="2 3" key="1">
    <citation type="submission" date="2014-09" db="EMBL/GenBank/DDBJ databases">
        <authorList>
            <person name="Chan K.-G."/>
        </authorList>
    </citation>
    <scope>NUCLEOTIDE SEQUENCE [LARGE SCALE GENOMIC DNA]</scope>
    <source>
        <strain evidence="2 3">ND07</strain>
    </source>
</reference>
<sequence length="67" mass="7268">MTQITVTPVAGRAVPDPELGTLLSKEGRTVTLDPYWQRRLLDGDVKEAAPTEPTKVSKTTKTGSDDQ</sequence>
<name>A0A089WTS4_9PSED</name>
<dbReference type="Pfam" id="PF10948">
    <property type="entry name" value="DUF2635"/>
    <property type="match status" value="1"/>
</dbReference>
<evidence type="ECO:0000313" key="3">
    <source>
        <dbReference type="Proteomes" id="UP000029493"/>
    </source>
</evidence>
<dbReference type="eggNOG" id="ENOG5033C46">
    <property type="taxonomic scope" value="Bacteria"/>
</dbReference>
<dbReference type="AlphaFoldDB" id="A0A089WTS4"/>
<dbReference type="EMBL" id="CP009455">
    <property type="protein sequence ID" value="AIR90584.1"/>
    <property type="molecule type" value="Genomic_DNA"/>
</dbReference>
<evidence type="ECO:0000313" key="2">
    <source>
        <dbReference type="EMBL" id="AIR90584.1"/>
    </source>
</evidence>
<evidence type="ECO:0008006" key="4">
    <source>
        <dbReference type="Google" id="ProtNLM"/>
    </source>
</evidence>